<dbReference type="HOGENOM" id="CLU_897491_0_0_1"/>
<protein>
    <recommendedName>
        <fullName evidence="3">F-box domain-containing protein</fullName>
    </recommendedName>
</protein>
<organism evidence="1 2">
    <name type="scientific">Pseudocercospora fijiensis (strain CIRAD86)</name>
    <name type="common">Black leaf streak disease fungus</name>
    <name type="synonym">Mycosphaerella fijiensis</name>
    <dbReference type="NCBI Taxonomy" id="383855"/>
    <lineage>
        <taxon>Eukaryota</taxon>
        <taxon>Fungi</taxon>
        <taxon>Dikarya</taxon>
        <taxon>Ascomycota</taxon>
        <taxon>Pezizomycotina</taxon>
        <taxon>Dothideomycetes</taxon>
        <taxon>Dothideomycetidae</taxon>
        <taxon>Mycosphaerellales</taxon>
        <taxon>Mycosphaerellaceae</taxon>
        <taxon>Pseudocercospora</taxon>
    </lineage>
</organism>
<keyword evidence="2" id="KW-1185">Reference proteome</keyword>
<evidence type="ECO:0000313" key="2">
    <source>
        <dbReference type="Proteomes" id="UP000016932"/>
    </source>
</evidence>
<name>M3AMY1_PSEFD</name>
<sequence>MRLHAYQLTGALCAIHFPKSHMLLTLARGSWRSDHAFSLTLDVPKPSPKNRNIIAKMSHLETLSQELFDLVITQLHPSDLPHLRLTSRTCAAKVLDHYAAVHFRDCSVNCDRRKDDIGNSLKIFLKIAQNNTIGSKMQSLILELKADDKNTAAACTDPFDETIQKQLKALFAALSQHQRLKAIRITSEFRLHRNNVEVLSEQTRPLRLVPEGLEGHQFEIDELIIGRDEDDDDLQWSLPYQKLLQVPAQCNAFRSVLQTLTSLRISLWEKEEPADLTSWTMLSKAPRLKFLALHDRHQHEALLCDFNCFK</sequence>
<accession>M3AMY1</accession>
<dbReference type="OrthoDB" id="3648656at2759"/>
<evidence type="ECO:0000313" key="1">
    <source>
        <dbReference type="EMBL" id="EME85956.1"/>
    </source>
</evidence>
<reference evidence="1 2" key="1">
    <citation type="journal article" date="2012" name="PLoS Pathog.">
        <title>Diverse lifestyles and strategies of plant pathogenesis encoded in the genomes of eighteen Dothideomycetes fungi.</title>
        <authorList>
            <person name="Ohm R.A."/>
            <person name="Feau N."/>
            <person name="Henrissat B."/>
            <person name="Schoch C.L."/>
            <person name="Horwitz B.A."/>
            <person name="Barry K.W."/>
            <person name="Condon B.J."/>
            <person name="Copeland A.C."/>
            <person name="Dhillon B."/>
            <person name="Glaser F."/>
            <person name="Hesse C.N."/>
            <person name="Kosti I."/>
            <person name="LaButti K."/>
            <person name="Lindquist E.A."/>
            <person name="Lucas S."/>
            <person name="Salamov A.A."/>
            <person name="Bradshaw R.E."/>
            <person name="Ciuffetti L."/>
            <person name="Hamelin R.C."/>
            <person name="Kema G.H.J."/>
            <person name="Lawrence C."/>
            <person name="Scott J.A."/>
            <person name="Spatafora J.W."/>
            <person name="Turgeon B.G."/>
            <person name="de Wit P.J.G.M."/>
            <person name="Zhong S."/>
            <person name="Goodwin S.B."/>
            <person name="Grigoriev I.V."/>
        </authorList>
    </citation>
    <scope>NUCLEOTIDE SEQUENCE [LARGE SCALE GENOMIC DNA]</scope>
    <source>
        <strain evidence="1 2">CIRAD86</strain>
    </source>
</reference>
<dbReference type="RefSeq" id="XP_007923399.1">
    <property type="nucleotide sequence ID" value="XM_007925208.1"/>
</dbReference>
<gene>
    <name evidence="1" type="ORF">MYCFIDRAFT_171793</name>
</gene>
<dbReference type="VEuPathDB" id="FungiDB:MYCFIDRAFT_171793"/>
<proteinExistence type="predicted"/>
<dbReference type="Proteomes" id="UP000016932">
    <property type="component" value="Unassembled WGS sequence"/>
</dbReference>
<dbReference type="EMBL" id="KB446556">
    <property type="protein sequence ID" value="EME85956.1"/>
    <property type="molecule type" value="Genomic_DNA"/>
</dbReference>
<evidence type="ECO:0008006" key="3">
    <source>
        <dbReference type="Google" id="ProtNLM"/>
    </source>
</evidence>
<dbReference type="GeneID" id="19332695"/>
<dbReference type="KEGG" id="pfj:MYCFIDRAFT_171793"/>
<dbReference type="AlphaFoldDB" id="M3AMY1"/>